<keyword evidence="3" id="KW-1185">Reference proteome</keyword>
<reference evidence="2" key="1">
    <citation type="submission" date="2021-02" db="EMBL/GenBank/DDBJ databases">
        <authorList>
            <person name="Nowell W R."/>
        </authorList>
    </citation>
    <scope>NUCLEOTIDE SEQUENCE</scope>
</reference>
<dbReference type="AlphaFoldDB" id="A0A814ZGC3"/>
<evidence type="ECO:0000313" key="4">
    <source>
        <dbReference type="Proteomes" id="UP000663852"/>
    </source>
</evidence>
<dbReference type="EMBL" id="CAJNOJ010000175">
    <property type="protein sequence ID" value="CAF1244976.1"/>
    <property type="molecule type" value="Genomic_DNA"/>
</dbReference>
<evidence type="ECO:0000313" key="2">
    <source>
        <dbReference type="EMBL" id="CAF1244976.1"/>
    </source>
</evidence>
<gene>
    <name evidence="2" type="ORF">EDS130_LOCUS27658</name>
    <name evidence="1" type="ORF">XAT740_LOCUS22815</name>
</gene>
<sequence length="193" mass="22324">MLRLRFHASWLPDEHNRFWTVIDNNTSNQTIRDLIEYFIEQETSFANYYQFQIPKRAKKLKYLKAFLNDYVLPPHAQIGHILRDNDEIDFRLAIDAENDWILVKSAPTSKRKRSNERAMISLSLPPPPAPVTTNDLDTALRIIAQPTTKSPAKDTFSFQFGNKRGRPIPPRPAVISVTKVNSLVPRQVLTNKR</sequence>
<dbReference type="OrthoDB" id="9995854at2759"/>
<dbReference type="EMBL" id="CAJNOR010001696">
    <property type="protein sequence ID" value="CAF1185474.1"/>
    <property type="molecule type" value="Genomic_DNA"/>
</dbReference>
<dbReference type="Proteomes" id="UP000663852">
    <property type="component" value="Unassembled WGS sequence"/>
</dbReference>
<evidence type="ECO:0000313" key="1">
    <source>
        <dbReference type="EMBL" id="CAF1185474.1"/>
    </source>
</evidence>
<dbReference type="Proteomes" id="UP000663828">
    <property type="component" value="Unassembled WGS sequence"/>
</dbReference>
<accession>A0A814ZGC3</accession>
<organism evidence="2 4">
    <name type="scientific">Adineta ricciae</name>
    <name type="common">Rotifer</name>
    <dbReference type="NCBI Taxonomy" id="249248"/>
    <lineage>
        <taxon>Eukaryota</taxon>
        <taxon>Metazoa</taxon>
        <taxon>Spiralia</taxon>
        <taxon>Gnathifera</taxon>
        <taxon>Rotifera</taxon>
        <taxon>Eurotatoria</taxon>
        <taxon>Bdelloidea</taxon>
        <taxon>Adinetida</taxon>
        <taxon>Adinetidae</taxon>
        <taxon>Adineta</taxon>
    </lineage>
</organism>
<comment type="caution">
    <text evidence="2">The sequence shown here is derived from an EMBL/GenBank/DDBJ whole genome shotgun (WGS) entry which is preliminary data.</text>
</comment>
<proteinExistence type="predicted"/>
<protein>
    <submittedName>
        <fullName evidence="2">Uncharacterized protein</fullName>
    </submittedName>
</protein>
<name>A0A814ZGC3_ADIRI</name>
<evidence type="ECO:0000313" key="3">
    <source>
        <dbReference type="Proteomes" id="UP000663828"/>
    </source>
</evidence>